<comment type="caution">
    <text evidence="1">The sequence shown here is derived from an EMBL/GenBank/DDBJ whole genome shotgun (WGS) entry which is preliminary data.</text>
</comment>
<proteinExistence type="predicted"/>
<gene>
    <name evidence="1" type="ORF">RFH988_LOCUS25924</name>
</gene>
<protein>
    <submittedName>
        <fullName evidence="1">Uncharacterized protein</fullName>
    </submittedName>
</protein>
<reference evidence="1" key="1">
    <citation type="submission" date="2021-02" db="EMBL/GenBank/DDBJ databases">
        <authorList>
            <person name="Nowell W R."/>
        </authorList>
    </citation>
    <scope>NUCLEOTIDE SEQUENCE</scope>
</reference>
<sequence length="148" mass="17257">MMYLPENSKIVPVYKITVWTNDYHIGPIHDIKHQLASLSVRFIDKSLSSHCYLTKTCATNLKILNSENGMSTDSKLHKQFYEAYKNDSEMNQVNVFMCFHPIAMCEVFMPFNRTLIVIASTRYELARFSKEDWTKLNKNLQIIASNPR</sequence>
<dbReference type="AlphaFoldDB" id="A0A814Y9Q2"/>
<evidence type="ECO:0000313" key="1">
    <source>
        <dbReference type="EMBL" id="CAF1226298.1"/>
    </source>
</evidence>
<dbReference type="OrthoDB" id="10009279at2759"/>
<organism evidence="1 2">
    <name type="scientific">Rotaria sordida</name>
    <dbReference type="NCBI Taxonomy" id="392033"/>
    <lineage>
        <taxon>Eukaryota</taxon>
        <taxon>Metazoa</taxon>
        <taxon>Spiralia</taxon>
        <taxon>Gnathifera</taxon>
        <taxon>Rotifera</taxon>
        <taxon>Eurotatoria</taxon>
        <taxon>Bdelloidea</taxon>
        <taxon>Philodinida</taxon>
        <taxon>Philodinidae</taxon>
        <taxon>Rotaria</taxon>
    </lineage>
</organism>
<dbReference type="EMBL" id="CAJNOO010002011">
    <property type="protein sequence ID" value="CAF1226298.1"/>
    <property type="molecule type" value="Genomic_DNA"/>
</dbReference>
<accession>A0A814Y9Q2</accession>
<name>A0A814Y9Q2_9BILA</name>
<feature type="non-terminal residue" evidence="1">
    <location>
        <position position="1"/>
    </location>
</feature>
<evidence type="ECO:0000313" key="2">
    <source>
        <dbReference type="Proteomes" id="UP000663882"/>
    </source>
</evidence>
<dbReference type="Proteomes" id="UP000663882">
    <property type="component" value="Unassembled WGS sequence"/>
</dbReference>